<protein>
    <submittedName>
        <fullName evidence="2">Hsp67Bb</fullName>
    </submittedName>
</protein>
<accession>A0A0M4EL28</accession>
<reference evidence="2 3" key="1">
    <citation type="submission" date="2015-08" db="EMBL/GenBank/DDBJ databases">
        <title>Ancestral chromatin configuration constrains chromatin evolution on differentiating sex chromosomes in Drosophila.</title>
        <authorList>
            <person name="Zhou Q."/>
            <person name="Bachtrog D."/>
        </authorList>
    </citation>
    <scope>NUCLEOTIDE SEQUENCE [LARGE SCALE GENOMIC DNA]</scope>
    <source>
        <tissue evidence="2">Whole larvae</tissue>
    </source>
</reference>
<feature type="chain" id="PRO_5005793550" evidence="1">
    <location>
        <begin position="18"/>
        <end position="123"/>
    </location>
</feature>
<gene>
    <name evidence="2" type="ORF">Dbus_chr3Lg2154</name>
</gene>
<evidence type="ECO:0000256" key="1">
    <source>
        <dbReference type="SAM" id="SignalP"/>
    </source>
</evidence>
<evidence type="ECO:0000313" key="3">
    <source>
        <dbReference type="Proteomes" id="UP000494163"/>
    </source>
</evidence>
<dbReference type="Proteomes" id="UP000494163">
    <property type="component" value="Chromosome 3L"/>
</dbReference>
<feature type="signal peptide" evidence="1">
    <location>
        <begin position="1"/>
        <end position="17"/>
    </location>
</feature>
<organism evidence="2 3">
    <name type="scientific">Drosophila busckii</name>
    <name type="common">Fruit fly</name>
    <dbReference type="NCBI Taxonomy" id="30019"/>
    <lineage>
        <taxon>Eukaryota</taxon>
        <taxon>Metazoa</taxon>
        <taxon>Ecdysozoa</taxon>
        <taxon>Arthropoda</taxon>
        <taxon>Hexapoda</taxon>
        <taxon>Insecta</taxon>
        <taxon>Pterygota</taxon>
        <taxon>Neoptera</taxon>
        <taxon>Endopterygota</taxon>
        <taxon>Diptera</taxon>
        <taxon>Brachycera</taxon>
        <taxon>Muscomorpha</taxon>
        <taxon>Ephydroidea</taxon>
        <taxon>Drosophilidae</taxon>
        <taxon>Drosophila</taxon>
    </lineage>
</organism>
<keyword evidence="3" id="KW-1185">Reference proteome</keyword>
<evidence type="ECO:0000313" key="2">
    <source>
        <dbReference type="EMBL" id="ALC44988.1"/>
    </source>
</evidence>
<dbReference type="EMBL" id="CP012525">
    <property type="protein sequence ID" value="ALC44988.1"/>
    <property type="molecule type" value="Genomic_DNA"/>
</dbReference>
<proteinExistence type="predicted"/>
<keyword evidence="1" id="KW-0732">Signal</keyword>
<sequence length="123" mass="14145">MSMIILTFLVLALNNDAIVHQLNANFTRLKQTHIQIDLKIAQFVLTGSNTCCELSTMLSGHQLMSMGSHASYQTQRMQIQCVMMTRVLSAIQAIGKHVMAVVHGVWRIQVQYKWHVWHFFLFN</sequence>
<dbReference type="AlphaFoldDB" id="A0A0M4EL28"/>
<name>A0A0M4EL28_DROBS</name>